<feature type="region of interest" description="Disordered" evidence="1">
    <location>
        <begin position="51"/>
        <end position="113"/>
    </location>
</feature>
<accession>A0A6A6NJ55</accession>
<gene>
    <name evidence="2" type="ORF">GH714_025422</name>
</gene>
<feature type="compositionally biased region" description="Low complexity" evidence="1">
    <location>
        <begin position="51"/>
        <end position="65"/>
    </location>
</feature>
<keyword evidence="3" id="KW-1185">Reference proteome</keyword>
<name>A0A6A6NJ55_HEVBR</name>
<sequence length="142" mass="14719">MLVLIIDANELQQLAVGEVPLLLLPVMKFMHGVKLLIIELVHDFGKTAATAPTTSAATPTTLAAPPTTPAIPPATSPADSSNKTPEPALTPSASEVPSSSGTESKTVPSTDGTSDGSIIKASLHFMLFAFFIVWCGSTVTKF</sequence>
<feature type="compositionally biased region" description="Polar residues" evidence="1">
    <location>
        <begin position="91"/>
        <end position="113"/>
    </location>
</feature>
<protein>
    <submittedName>
        <fullName evidence="2">Uncharacterized protein</fullName>
    </submittedName>
</protein>
<dbReference type="AlphaFoldDB" id="A0A6A6NJ55"/>
<proteinExistence type="predicted"/>
<organism evidence="2 3">
    <name type="scientific">Hevea brasiliensis</name>
    <name type="common">Para rubber tree</name>
    <name type="synonym">Siphonia brasiliensis</name>
    <dbReference type="NCBI Taxonomy" id="3981"/>
    <lineage>
        <taxon>Eukaryota</taxon>
        <taxon>Viridiplantae</taxon>
        <taxon>Streptophyta</taxon>
        <taxon>Embryophyta</taxon>
        <taxon>Tracheophyta</taxon>
        <taxon>Spermatophyta</taxon>
        <taxon>Magnoliopsida</taxon>
        <taxon>eudicotyledons</taxon>
        <taxon>Gunneridae</taxon>
        <taxon>Pentapetalae</taxon>
        <taxon>rosids</taxon>
        <taxon>fabids</taxon>
        <taxon>Malpighiales</taxon>
        <taxon>Euphorbiaceae</taxon>
        <taxon>Crotonoideae</taxon>
        <taxon>Micrandreae</taxon>
        <taxon>Hevea</taxon>
    </lineage>
</organism>
<feature type="compositionally biased region" description="Pro residues" evidence="1">
    <location>
        <begin position="66"/>
        <end position="75"/>
    </location>
</feature>
<evidence type="ECO:0000313" key="2">
    <source>
        <dbReference type="EMBL" id="KAF2325225.1"/>
    </source>
</evidence>
<dbReference type="Proteomes" id="UP000467840">
    <property type="component" value="Chromosome 5"/>
</dbReference>
<reference evidence="2 3" key="1">
    <citation type="journal article" date="2020" name="Mol. Plant">
        <title>The Chromosome-Based Rubber Tree Genome Provides New Insights into Spurge Genome Evolution and Rubber Biosynthesis.</title>
        <authorList>
            <person name="Liu J."/>
            <person name="Shi C."/>
            <person name="Shi C.C."/>
            <person name="Li W."/>
            <person name="Zhang Q.J."/>
            <person name="Zhang Y."/>
            <person name="Li K."/>
            <person name="Lu H.F."/>
            <person name="Shi C."/>
            <person name="Zhu S.T."/>
            <person name="Xiao Z.Y."/>
            <person name="Nan H."/>
            <person name="Yue Y."/>
            <person name="Zhu X.G."/>
            <person name="Wu Y."/>
            <person name="Hong X.N."/>
            <person name="Fan G.Y."/>
            <person name="Tong Y."/>
            <person name="Zhang D."/>
            <person name="Mao C.L."/>
            <person name="Liu Y.L."/>
            <person name="Hao S.J."/>
            <person name="Liu W.Q."/>
            <person name="Lv M.Q."/>
            <person name="Zhang H.B."/>
            <person name="Liu Y."/>
            <person name="Hu-Tang G.R."/>
            <person name="Wang J.P."/>
            <person name="Wang J.H."/>
            <person name="Sun Y.H."/>
            <person name="Ni S.B."/>
            <person name="Chen W.B."/>
            <person name="Zhang X.C."/>
            <person name="Jiao Y.N."/>
            <person name="Eichler E.E."/>
            <person name="Li G.H."/>
            <person name="Liu X."/>
            <person name="Gao L.Z."/>
        </authorList>
    </citation>
    <scope>NUCLEOTIDE SEQUENCE [LARGE SCALE GENOMIC DNA]</scope>
    <source>
        <strain evidence="3">cv. GT1</strain>
        <tissue evidence="2">Leaf</tissue>
    </source>
</reference>
<dbReference type="EMBL" id="JAAGAX010000001">
    <property type="protein sequence ID" value="KAF2325225.1"/>
    <property type="molecule type" value="Genomic_DNA"/>
</dbReference>
<evidence type="ECO:0000256" key="1">
    <source>
        <dbReference type="SAM" id="MobiDB-lite"/>
    </source>
</evidence>
<comment type="caution">
    <text evidence="2">The sequence shown here is derived from an EMBL/GenBank/DDBJ whole genome shotgun (WGS) entry which is preliminary data.</text>
</comment>
<evidence type="ECO:0000313" key="3">
    <source>
        <dbReference type="Proteomes" id="UP000467840"/>
    </source>
</evidence>